<dbReference type="EMBL" id="ADTU01011765">
    <property type="status" value="NOT_ANNOTATED_CDS"/>
    <property type="molecule type" value="Genomic_DNA"/>
</dbReference>
<reference evidence="4" key="1">
    <citation type="journal article" date="2011" name="PLoS Genet.">
        <title>The genome sequence of the leaf-cutter ant Atta cephalotes reveals insights into its obligate symbiotic lifestyle.</title>
        <authorList>
            <person name="Suen G."/>
            <person name="Teiling C."/>
            <person name="Li L."/>
            <person name="Holt C."/>
            <person name="Abouheif E."/>
            <person name="Bornberg-Bauer E."/>
            <person name="Bouffard P."/>
            <person name="Caldera E.J."/>
            <person name="Cash E."/>
            <person name="Cavanaugh A."/>
            <person name="Denas O."/>
            <person name="Elhaik E."/>
            <person name="Fave M.J."/>
            <person name="Gadau J."/>
            <person name="Gibson J.D."/>
            <person name="Graur D."/>
            <person name="Grubbs K.J."/>
            <person name="Hagen D.E."/>
            <person name="Harkins T.T."/>
            <person name="Helmkampf M."/>
            <person name="Hu H."/>
            <person name="Johnson B.R."/>
            <person name="Kim J."/>
            <person name="Marsh S.E."/>
            <person name="Moeller J.A."/>
            <person name="Munoz-Torres M.C."/>
            <person name="Murphy M.C."/>
            <person name="Naughton M.C."/>
            <person name="Nigam S."/>
            <person name="Overson R."/>
            <person name="Rajakumar R."/>
            <person name="Reese J.T."/>
            <person name="Scott J.J."/>
            <person name="Smith C.R."/>
            <person name="Tao S."/>
            <person name="Tsutsui N.D."/>
            <person name="Viljakainen L."/>
            <person name="Wissler L."/>
            <person name="Yandell M.D."/>
            <person name="Zimmer F."/>
            <person name="Taylor J."/>
            <person name="Slater S.C."/>
            <person name="Clifton S.W."/>
            <person name="Warren W.C."/>
            <person name="Elsik C.G."/>
            <person name="Smith C.D."/>
            <person name="Weinstock G.M."/>
            <person name="Gerardo N.M."/>
            <person name="Currie C.R."/>
        </authorList>
    </citation>
    <scope>NUCLEOTIDE SEQUENCE [LARGE SCALE GENOMIC DNA]</scope>
</reference>
<dbReference type="KEGG" id="acep:105618220"/>
<gene>
    <name evidence="3" type="primary">105618220</name>
</gene>
<keyword evidence="1" id="KW-0812">Transmembrane</keyword>
<reference evidence="3" key="2">
    <citation type="submission" date="2016-04" db="UniProtKB">
        <authorList>
            <consortium name="EnsemblMetazoa"/>
        </authorList>
    </citation>
    <scope>IDENTIFICATION</scope>
</reference>
<evidence type="ECO:0000256" key="2">
    <source>
        <dbReference type="SAM" id="SignalP"/>
    </source>
</evidence>
<dbReference type="AlphaFoldDB" id="A0A158NC94"/>
<feature type="transmembrane region" description="Helical" evidence="1">
    <location>
        <begin position="56"/>
        <end position="80"/>
    </location>
</feature>
<evidence type="ECO:0000256" key="1">
    <source>
        <dbReference type="SAM" id="Phobius"/>
    </source>
</evidence>
<name>A0A158NC94_ATTCE</name>
<proteinExistence type="predicted"/>
<keyword evidence="1" id="KW-1133">Transmembrane helix</keyword>
<protein>
    <submittedName>
        <fullName evidence="3">Uncharacterized protein</fullName>
    </submittedName>
</protein>
<organism evidence="3 4">
    <name type="scientific">Atta cephalotes</name>
    <name type="common">Leafcutter ant</name>
    <dbReference type="NCBI Taxonomy" id="12957"/>
    <lineage>
        <taxon>Eukaryota</taxon>
        <taxon>Metazoa</taxon>
        <taxon>Ecdysozoa</taxon>
        <taxon>Arthropoda</taxon>
        <taxon>Hexapoda</taxon>
        <taxon>Insecta</taxon>
        <taxon>Pterygota</taxon>
        <taxon>Neoptera</taxon>
        <taxon>Endopterygota</taxon>
        <taxon>Hymenoptera</taxon>
        <taxon>Apocrita</taxon>
        <taxon>Aculeata</taxon>
        <taxon>Formicoidea</taxon>
        <taxon>Formicidae</taxon>
        <taxon>Myrmicinae</taxon>
        <taxon>Atta</taxon>
    </lineage>
</organism>
<accession>A0A158NC94</accession>
<keyword evidence="1" id="KW-0472">Membrane</keyword>
<sequence>MRTIYLLAIISVLVIFHEVESGLYGSKHYKTNQKLTELAAKNQSQPLSGRKMIVSAWGIIGLIVGAIIFSTITYYIFLLYPYICKKDANYDIIELADVNSVSTVSDNVNVNNVSRPLRAFCDSNDVSNDISNDAPLKR</sequence>
<dbReference type="OrthoDB" id="8195786at2759"/>
<keyword evidence="4" id="KW-1185">Reference proteome</keyword>
<evidence type="ECO:0000313" key="3">
    <source>
        <dbReference type="EnsemblMetazoa" id="XP_012055152.1"/>
    </source>
</evidence>
<evidence type="ECO:0000313" key="4">
    <source>
        <dbReference type="Proteomes" id="UP000005205"/>
    </source>
</evidence>
<keyword evidence="2" id="KW-0732">Signal</keyword>
<dbReference type="Proteomes" id="UP000005205">
    <property type="component" value="Unassembled WGS sequence"/>
</dbReference>
<dbReference type="InParanoid" id="A0A158NC94"/>
<dbReference type="EnsemblMetazoa" id="XM_012199762.1">
    <property type="protein sequence ID" value="XP_012055152.1"/>
    <property type="gene ID" value="LOC105618220"/>
</dbReference>
<feature type="signal peptide" evidence="2">
    <location>
        <begin position="1"/>
        <end position="21"/>
    </location>
</feature>
<feature type="chain" id="PRO_5007628954" evidence="2">
    <location>
        <begin position="22"/>
        <end position="138"/>
    </location>
</feature>